<reference evidence="1" key="2">
    <citation type="submission" date="2019-01" db="UniProtKB">
        <authorList>
            <consortium name="EnsemblPlants"/>
        </authorList>
    </citation>
    <scope>IDENTIFICATION</scope>
    <source>
        <strain evidence="1">cv. Heinz 1706</strain>
    </source>
</reference>
<reference evidence="1" key="1">
    <citation type="journal article" date="2012" name="Nature">
        <title>The tomato genome sequence provides insights into fleshy fruit evolution.</title>
        <authorList>
            <consortium name="Tomato Genome Consortium"/>
        </authorList>
    </citation>
    <scope>NUCLEOTIDE SEQUENCE [LARGE SCALE GENOMIC DNA]</scope>
    <source>
        <strain evidence="1">cv. Heinz 1706</strain>
    </source>
</reference>
<proteinExistence type="predicted"/>
<name>A0A3Q7HLF5_SOLLC</name>
<dbReference type="AlphaFoldDB" id="A0A3Q7HLF5"/>
<dbReference type="EnsemblPlants" id="Solyc08g054577.1.1">
    <property type="protein sequence ID" value="Solyc08g054577.1.1"/>
    <property type="gene ID" value="Solyc08g054577.1"/>
</dbReference>
<organism evidence="1">
    <name type="scientific">Solanum lycopersicum</name>
    <name type="common">Tomato</name>
    <name type="synonym">Lycopersicon esculentum</name>
    <dbReference type="NCBI Taxonomy" id="4081"/>
    <lineage>
        <taxon>Eukaryota</taxon>
        <taxon>Viridiplantae</taxon>
        <taxon>Streptophyta</taxon>
        <taxon>Embryophyta</taxon>
        <taxon>Tracheophyta</taxon>
        <taxon>Spermatophyta</taxon>
        <taxon>Magnoliopsida</taxon>
        <taxon>eudicotyledons</taxon>
        <taxon>Gunneridae</taxon>
        <taxon>Pentapetalae</taxon>
        <taxon>asterids</taxon>
        <taxon>lamiids</taxon>
        <taxon>Solanales</taxon>
        <taxon>Solanaceae</taxon>
        <taxon>Solanoideae</taxon>
        <taxon>Solaneae</taxon>
        <taxon>Solanum</taxon>
        <taxon>Solanum subgen. Lycopersicon</taxon>
    </lineage>
</organism>
<dbReference type="Proteomes" id="UP000004994">
    <property type="component" value="Chromosome 8"/>
</dbReference>
<accession>A0A3Q7HLF5</accession>
<dbReference type="InParanoid" id="A0A3Q7HLF5"/>
<sequence>MPSLRFDNTYDRMTSGVTCHHHLWTAHTIGMTSPPLDNSLGRTTSGLAHHRWAANTNEQCRAWHDITSLGLHARSDDVGRGMKSPPLDCKHGRQRRSWITITALGLHARLEDVGRGMTSPPLDSTDGRQRRVWTSKVALHHRPWAADMVELRQAWHRITAL</sequence>
<dbReference type="PANTHER" id="PTHR33187:SF11">
    <property type="entry name" value="AMINOTRANSFERASE-LIKE PLANT MOBILE DOMAIN-CONTAINING PROTEIN"/>
    <property type="match status" value="1"/>
</dbReference>
<evidence type="ECO:0000313" key="1">
    <source>
        <dbReference type="EnsemblPlants" id="Solyc08g054577.1.1"/>
    </source>
</evidence>
<keyword evidence="2" id="KW-1185">Reference proteome</keyword>
<dbReference type="Gramene" id="Solyc08g054577.1.1">
    <property type="protein sequence ID" value="Solyc08g054577.1.1"/>
    <property type="gene ID" value="Solyc08g054577.1"/>
</dbReference>
<evidence type="ECO:0000313" key="2">
    <source>
        <dbReference type="Proteomes" id="UP000004994"/>
    </source>
</evidence>
<protein>
    <submittedName>
        <fullName evidence="1">Uncharacterized protein</fullName>
    </submittedName>
</protein>
<dbReference type="PANTHER" id="PTHR33187">
    <property type="entry name" value="WU:FI09B08"/>
    <property type="match status" value="1"/>
</dbReference>